<dbReference type="PROSITE" id="PS50088">
    <property type="entry name" value="ANK_REPEAT"/>
    <property type="match status" value="4"/>
</dbReference>
<accession>L2FIQ5</accession>
<feature type="repeat" description="ANK" evidence="2">
    <location>
        <begin position="806"/>
        <end position="838"/>
    </location>
</feature>
<dbReference type="Gene3D" id="1.25.40.20">
    <property type="entry name" value="Ankyrin repeat-containing domain"/>
    <property type="match status" value="3"/>
</dbReference>
<keyword evidence="2" id="KW-0040">ANK repeat</keyword>
<dbReference type="STRING" id="1213859.L2FIQ5"/>
<feature type="domain" description="Nephrocystin 3-like N-terminal" evidence="3">
    <location>
        <begin position="32"/>
        <end position="192"/>
    </location>
</feature>
<name>L2FIQ5_COLFN</name>
<dbReference type="Gene3D" id="3.40.50.300">
    <property type="entry name" value="P-loop containing nucleotide triphosphate hydrolases"/>
    <property type="match status" value="1"/>
</dbReference>
<dbReference type="Pfam" id="PF24883">
    <property type="entry name" value="NPHP3_N"/>
    <property type="match status" value="1"/>
</dbReference>
<evidence type="ECO:0000256" key="2">
    <source>
        <dbReference type="PROSITE-ProRule" id="PRU00023"/>
    </source>
</evidence>
<gene>
    <name evidence="4" type="ORF">CGGC5_13030</name>
</gene>
<feature type="repeat" description="ANK" evidence="2">
    <location>
        <begin position="624"/>
        <end position="645"/>
    </location>
</feature>
<protein>
    <submittedName>
        <fullName evidence="4">Nacht and ankyrin domain protein</fullName>
    </submittedName>
</protein>
<organism evidence="4">
    <name type="scientific">Colletotrichum fructicola (strain Nara gc5)</name>
    <name type="common">Anthracnose fungus</name>
    <name type="synonym">Colletotrichum gloeosporioides (strain Nara gc5)</name>
    <dbReference type="NCBI Taxonomy" id="1213859"/>
    <lineage>
        <taxon>Eukaryota</taxon>
        <taxon>Fungi</taxon>
        <taxon>Dikarya</taxon>
        <taxon>Ascomycota</taxon>
        <taxon>Pezizomycotina</taxon>
        <taxon>Sordariomycetes</taxon>
        <taxon>Hypocreomycetidae</taxon>
        <taxon>Glomerellales</taxon>
        <taxon>Glomerellaceae</taxon>
        <taxon>Colletotrichum</taxon>
        <taxon>Colletotrichum gloeosporioides species complex</taxon>
    </lineage>
</organism>
<feature type="repeat" description="ANK" evidence="2">
    <location>
        <begin position="839"/>
        <end position="871"/>
    </location>
</feature>
<dbReference type="PANTHER" id="PTHR10039:SF15">
    <property type="entry name" value="NACHT DOMAIN-CONTAINING PROTEIN"/>
    <property type="match status" value="1"/>
</dbReference>
<dbReference type="InterPro" id="IPR002110">
    <property type="entry name" value="Ankyrin_rpt"/>
</dbReference>
<dbReference type="InterPro" id="IPR027417">
    <property type="entry name" value="P-loop_NTPase"/>
</dbReference>
<dbReference type="SMART" id="SM00248">
    <property type="entry name" value="ANK"/>
    <property type="match status" value="10"/>
</dbReference>
<evidence type="ECO:0000313" key="4">
    <source>
        <dbReference type="EMBL" id="ELA25911.1"/>
    </source>
</evidence>
<dbReference type="SUPFAM" id="SSF48403">
    <property type="entry name" value="Ankyrin repeat"/>
    <property type="match status" value="1"/>
</dbReference>
<dbReference type="EMBL" id="KB021098">
    <property type="protein sequence ID" value="ELA25911.1"/>
    <property type="molecule type" value="Genomic_DNA"/>
</dbReference>
<evidence type="ECO:0000256" key="1">
    <source>
        <dbReference type="ARBA" id="ARBA00022737"/>
    </source>
</evidence>
<dbReference type="SUPFAM" id="SSF52540">
    <property type="entry name" value="P-loop containing nucleoside triphosphate hydrolases"/>
    <property type="match status" value="1"/>
</dbReference>
<sequence>MRQQHDRIVSFISPDDFGSKIDDVLMRRASETGHWFLSHDTFKDWVHGEGKTLWCPGIPGAGKTTLMSIAIEHLHDRFAERDDAVVLYIFCDYRKRNDQNPRNLLASLWGQLLRKRVLNEAECQSLKERYVDKNIRLLVEDIRQLTYEEARRYSRYFILVDALDELEEEHRVPLLDALYTLHPGINLLITSRIMRFNELGLRHAKELEIMAEDSDLRKYIVEREGRLEANVRKDKKLIRDIEDVIIERAQGMFLLAKLHLESIVTKRTPRQVRKALESLPQGKDAIRETYDQAQRPLTILELRYALSVEPDEPEMDENDDLIPESAVIAACAGLITVEKSTAVVRFVHYTTQEYFEAIQPTRYPNAQLEMTEAYVAFLCLRAFSDNETPQNHEMYLRNFIEKHPFLEYAANYWGHHARLSLANGLLEDISTRETIQDLVDTLMDQNPLLITATRVLLATKIRGHGWGAAAEVGSKRGDVHMPPSIRKLNYFAYFGLDSSLQDLIDEDDRCLVESGGGCLSNIAHWAVLGEHESSIRLILGTSAAKTLLSGAGYCDFRPFYLAVHQGNAKMASILLEYGADPSTYTSFGLWTPLHQAAAAGYSDIVAVIISTAEGRDTVFSTTVHGDTPLHVAAHVGNPETLKLLLGAAMESSLPLDAIVIKLTNRTRKTPLHFAAEKGVSVAVKMIVDSKLGVKLATAKDGQGFIPFQNSVTGGSIEVARLFLDWDGVELGEAYSKAVSSSLLLAAGRGLPEMVQLLFEYIDRVRLVDALGNTIFHSAARTGSVETVGVVLDKLYDESLIDAADSKGMTPLLLAASLGHAEVCEFLIRRGADLTATDESGHSALHHAAIKNLDTIVNPLIAAGAALNGEDKQRRTPYAIAVEYGSSEVATILIGIGAQGSNQHADTGVFPATSRDQLEAGLCIRQASNRRLPYRLISKIIDFAEYWLVSRTQRSEKKHVTEYKGDSDPLFYLRSRPVVGHSQEPVRCIIFNITSHDQGFSDYPHDHNTYRTSSTWFNAWREYRAEASDVMRRAGGPRTLVNIHASSTPRRRDVRWPPIHPLSHDFPHIPDTSGAVDSGGFHWNPDRSCAAVDAWVREIRPGDRVSVVAKAAYAGWCNYVESAEISVYTSCWKRH</sequence>
<dbReference type="InterPro" id="IPR036770">
    <property type="entry name" value="Ankyrin_rpt-contain_sf"/>
</dbReference>
<dbReference type="Pfam" id="PF12796">
    <property type="entry name" value="Ank_2"/>
    <property type="match status" value="2"/>
</dbReference>
<dbReference type="PANTHER" id="PTHR10039">
    <property type="entry name" value="AMELOGENIN"/>
    <property type="match status" value="1"/>
</dbReference>
<dbReference type="PROSITE" id="PS50297">
    <property type="entry name" value="ANK_REP_REGION"/>
    <property type="match status" value="3"/>
</dbReference>
<feature type="repeat" description="ANK" evidence="2">
    <location>
        <begin position="554"/>
        <end position="586"/>
    </location>
</feature>
<dbReference type="AlphaFoldDB" id="L2FIQ5"/>
<keyword evidence="1" id="KW-0677">Repeat</keyword>
<evidence type="ECO:0000259" key="3">
    <source>
        <dbReference type="Pfam" id="PF24883"/>
    </source>
</evidence>
<dbReference type="HOGENOM" id="CLU_000288_34_23_1"/>
<dbReference type="PRINTS" id="PR01415">
    <property type="entry name" value="ANKYRIN"/>
</dbReference>
<proteinExistence type="predicted"/>
<reference evidence="4" key="1">
    <citation type="submission" date="2012-08" db="EMBL/GenBank/DDBJ databases">
        <title>Genome analysis of Colletotrichum orbiculare and Colletotrichum fructicola.</title>
        <authorList>
            <person name="Gan P.H.P."/>
            <person name="Ikeda K."/>
            <person name="Irieda H."/>
            <person name="Narusaka M."/>
            <person name="O'Connell R.J."/>
            <person name="Narusaka Y."/>
            <person name="Takano Y."/>
            <person name="Kubo Y."/>
            <person name="Shirasu K."/>
        </authorList>
    </citation>
    <scope>NUCLEOTIDE SEQUENCE</scope>
    <source>
        <strain evidence="4">Nara gc5</strain>
    </source>
</reference>
<dbReference type="InterPro" id="IPR056884">
    <property type="entry name" value="NPHP3-like_N"/>
</dbReference>